<dbReference type="GO" id="GO:0030256">
    <property type="term" value="C:type I protein secretion system complex"/>
    <property type="evidence" value="ECO:0007669"/>
    <property type="project" value="InterPro"/>
</dbReference>
<comment type="subcellular location">
    <subcellularLocation>
        <location evidence="1">Cell membrane</location>
        <topology evidence="1">Multi-pass membrane protein</topology>
    </subcellularLocation>
</comment>
<organism evidence="13 14">
    <name type="scientific">Pelagibius litoralis</name>
    <dbReference type="NCBI Taxonomy" id="374515"/>
    <lineage>
        <taxon>Bacteria</taxon>
        <taxon>Pseudomonadati</taxon>
        <taxon>Pseudomonadota</taxon>
        <taxon>Alphaproteobacteria</taxon>
        <taxon>Rhodospirillales</taxon>
        <taxon>Rhodovibrionaceae</taxon>
        <taxon>Pelagibius</taxon>
    </lineage>
</organism>
<keyword evidence="5" id="KW-0547">Nucleotide-binding</keyword>
<dbReference type="InterPro" id="IPR027417">
    <property type="entry name" value="P-loop_NTPase"/>
</dbReference>
<accession>A0A967KGP1</accession>
<dbReference type="GO" id="GO:0005524">
    <property type="term" value="F:ATP binding"/>
    <property type="evidence" value="ECO:0007669"/>
    <property type="project" value="UniProtKB-KW"/>
</dbReference>
<dbReference type="EMBL" id="JAAQPH010000041">
    <property type="protein sequence ID" value="NIA72360.1"/>
    <property type="molecule type" value="Genomic_DNA"/>
</dbReference>
<reference evidence="13" key="1">
    <citation type="submission" date="2020-03" db="EMBL/GenBank/DDBJ databases">
        <title>Genome of Pelagibius litoralis DSM 21314T.</title>
        <authorList>
            <person name="Wang G."/>
        </authorList>
    </citation>
    <scope>NUCLEOTIDE SEQUENCE</scope>
    <source>
        <strain evidence="13">DSM 21314</strain>
    </source>
</reference>
<dbReference type="Pfam" id="PF00005">
    <property type="entry name" value="ABC_tran"/>
    <property type="match status" value="1"/>
</dbReference>
<dbReference type="PROSITE" id="PS00211">
    <property type="entry name" value="ABC_TRANSPORTER_1"/>
    <property type="match status" value="1"/>
</dbReference>
<dbReference type="InterPro" id="IPR003439">
    <property type="entry name" value="ABC_transporter-like_ATP-bd"/>
</dbReference>
<protein>
    <submittedName>
        <fullName evidence="13">Type I secretion system permease/ATPase</fullName>
    </submittedName>
</protein>
<dbReference type="Gene3D" id="3.40.50.300">
    <property type="entry name" value="P-loop containing nucleotide triphosphate hydrolases"/>
    <property type="match status" value="1"/>
</dbReference>
<proteinExistence type="predicted"/>
<evidence type="ECO:0000256" key="9">
    <source>
        <dbReference type="SAM" id="MobiDB-lite"/>
    </source>
</evidence>
<dbReference type="GO" id="GO:0005886">
    <property type="term" value="C:plasma membrane"/>
    <property type="evidence" value="ECO:0007669"/>
    <property type="project" value="UniProtKB-SubCell"/>
</dbReference>
<evidence type="ECO:0000256" key="10">
    <source>
        <dbReference type="SAM" id="Phobius"/>
    </source>
</evidence>
<dbReference type="InterPro" id="IPR039421">
    <property type="entry name" value="Type_1_exporter"/>
</dbReference>
<dbReference type="SUPFAM" id="SSF52540">
    <property type="entry name" value="P-loop containing nucleoside triphosphate hydrolases"/>
    <property type="match status" value="1"/>
</dbReference>
<dbReference type="GO" id="GO:0034040">
    <property type="term" value="F:ATPase-coupled lipid transmembrane transporter activity"/>
    <property type="evidence" value="ECO:0007669"/>
    <property type="project" value="TreeGrafter"/>
</dbReference>
<keyword evidence="8 10" id="KW-0472">Membrane</keyword>
<evidence type="ECO:0000256" key="1">
    <source>
        <dbReference type="ARBA" id="ARBA00004651"/>
    </source>
</evidence>
<feature type="domain" description="ABC transmembrane type-1" evidence="12">
    <location>
        <begin position="22"/>
        <end position="297"/>
    </location>
</feature>
<dbReference type="Proteomes" id="UP000761264">
    <property type="component" value="Unassembled WGS sequence"/>
</dbReference>
<keyword evidence="2" id="KW-0813">Transport</keyword>
<dbReference type="InterPro" id="IPR036640">
    <property type="entry name" value="ABC1_TM_sf"/>
</dbReference>
<keyword evidence="7 10" id="KW-1133">Transmembrane helix</keyword>
<name>A0A967KGP1_9PROT</name>
<dbReference type="PROSITE" id="PS50929">
    <property type="entry name" value="ABC_TM1F"/>
    <property type="match status" value="1"/>
</dbReference>
<dbReference type="GO" id="GO:0140359">
    <property type="term" value="F:ABC-type transporter activity"/>
    <property type="evidence" value="ECO:0007669"/>
    <property type="project" value="InterPro"/>
</dbReference>
<comment type="caution">
    <text evidence="13">The sequence shown here is derived from an EMBL/GenBank/DDBJ whole genome shotgun (WGS) entry which is preliminary data.</text>
</comment>
<keyword evidence="6" id="KW-0067">ATP-binding</keyword>
<feature type="transmembrane region" description="Helical" evidence="10">
    <location>
        <begin position="56"/>
        <end position="77"/>
    </location>
</feature>
<dbReference type="SUPFAM" id="SSF90123">
    <property type="entry name" value="ABC transporter transmembrane region"/>
    <property type="match status" value="1"/>
</dbReference>
<evidence type="ECO:0000256" key="5">
    <source>
        <dbReference type="ARBA" id="ARBA00022741"/>
    </source>
</evidence>
<evidence type="ECO:0000256" key="7">
    <source>
        <dbReference type="ARBA" id="ARBA00022989"/>
    </source>
</evidence>
<dbReference type="PANTHER" id="PTHR24221">
    <property type="entry name" value="ATP-BINDING CASSETTE SUB-FAMILY B"/>
    <property type="match status" value="1"/>
</dbReference>
<dbReference type="PANTHER" id="PTHR24221:SF248">
    <property type="entry name" value="ABC TRANSPORTER TRANSMEMBRANE REGION"/>
    <property type="match status" value="1"/>
</dbReference>
<sequence length="593" mass="63859">MDREQELPLRSALRQCRAALPVLGLFSFFINLLILTSPLYMMQTFDRVLSSGRVETLVFLTLIAGIAVLIMGVLEAVRARILARVGRWFERGLAPEFIETSMRGAACGLAGGAQSLRDLATIRGVLSSPGVNSVFDAPWVPVFIAVIWLLNPWLGTIALIAAIILFITALVNEYVSRLLLKESNQLAISATRRAGAAIRNADVFHAMGMLPGFLAGWTEHHDRALDLQLKASDRNAALVGFSRFFRLFVQIAILGAGAYLVLQAELTPGGMIAASILLGRALAPVEHTIGGWKGLVAGRDAYGRLRTLLGSLPPKPLRMRLPAPRGRLTCENVIFVPRGREQLVLQGLSFALEPGEALGVVGPSAAGKSTLCKILVGTWQPTRGRARLDGADVFDWPSDQLGRYIGYLPQDVELFDGTVRDNIARLNPAFDSEAVIDAAMTAGVHDIILRLPEGYETEIGDGGAFLSGGQRQRIGLARALYGRPRLIVLDEPNANLDGEGEQALVTAIEMAKDWGATVVLVTHQPRILSPADKLLILREGRVEAFGPRDEVLSKLHPLQVAQAGQGRPVVVKPGQFRKRPASSEATGSGGAAS</sequence>
<dbReference type="Gene3D" id="1.20.1560.10">
    <property type="entry name" value="ABC transporter type 1, transmembrane domain"/>
    <property type="match status" value="1"/>
</dbReference>
<feature type="transmembrane region" description="Helical" evidence="10">
    <location>
        <begin position="20"/>
        <end position="41"/>
    </location>
</feature>
<keyword evidence="4 10" id="KW-0812">Transmembrane</keyword>
<dbReference type="PROSITE" id="PS50893">
    <property type="entry name" value="ABC_TRANSPORTER_2"/>
    <property type="match status" value="1"/>
</dbReference>
<dbReference type="AlphaFoldDB" id="A0A967KGP1"/>
<dbReference type="CDD" id="cd03246">
    <property type="entry name" value="ABCC_Protease_Secretion"/>
    <property type="match status" value="1"/>
</dbReference>
<dbReference type="GO" id="GO:0030253">
    <property type="term" value="P:protein secretion by the type I secretion system"/>
    <property type="evidence" value="ECO:0007669"/>
    <property type="project" value="InterPro"/>
</dbReference>
<evidence type="ECO:0000313" key="14">
    <source>
        <dbReference type="Proteomes" id="UP000761264"/>
    </source>
</evidence>
<evidence type="ECO:0000259" key="11">
    <source>
        <dbReference type="PROSITE" id="PS50893"/>
    </source>
</evidence>
<dbReference type="InterPro" id="IPR003593">
    <property type="entry name" value="AAA+_ATPase"/>
</dbReference>
<dbReference type="SMART" id="SM00382">
    <property type="entry name" value="AAA"/>
    <property type="match status" value="1"/>
</dbReference>
<dbReference type="InterPro" id="IPR010128">
    <property type="entry name" value="ATPase_T1SS_PrtD-like"/>
</dbReference>
<gene>
    <name evidence="13" type="ORF">HBA54_27605</name>
</gene>
<dbReference type="Pfam" id="PF00664">
    <property type="entry name" value="ABC_membrane"/>
    <property type="match status" value="1"/>
</dbReference>
<dbReference type="FunFam" id="3.40.50.300:FF:001444">
    <property type="entry name" value="ABC transporter ATP-binding protein"/>
    <property type="match status" value="1"/>
</dbReference>
<evidence type="ECO:0000259" key="12">
    <source>
        <dbReference type="PROSITE" id="PS50929"/>
    </source>
</evidence>
<dbReference type="InterPro" id="IPR011527">
    <property type="entry name" value="ABC1_TM_dom"/>
</dbReference>
<dbReference type="GO" id="GO:0016887">
    <property type="term" value="F:ATP hydrolysis activity"/>
    <property type="evidence" value="ECO:0007669"/>
    <property type="project" value="InterPro"/>
</dbReference>
<evidence type="ECO:0000313" key="13">
    <source>
        <dbReference type="EMBL" id="NIA72360.1"/>
    </source>
</evidence>
<feature type="region of interest" description="Disordered" evidence="9">
    <location>
        <begin position="564"/>
        <end position="593"/>
    </location>
</feature>
<feature type="domain" description="ABC transporter" evidence="11">
    <location>
        <begin position="328"/>
        <end position="564"/>
    </location>
</feature>
<dbReference type="InterPro" id="IPR017871">
    <property type="entry name" value="ABC_transporter-like_CS"/>
</dbReference>
<evidence type="ECO:0000256" key="8">
    <source>
        <dbReference type="ARBA" id="ARBA00023136"/>
    </source>
</evidence>
<evidence type="ECO:0000256" key="6">
    <source>
        <dbReference type="ARBA" id="ARBA00022840"/>
    </source>
</evidence>
<evidence type="ECO:0000256" key="2">
    <source>
        <dbReference type="ARBA" id="ARBA00022448"/>
    </source>
</evidence>
<feature type="transmembrane region" description="Helical" evidence="10">
    <location>
        <begin position="133"/>
        <end position="150"/>
    </location>
</feature>
<keyword evidence="14" id="KW-1185">Reference proteome</keyword>
<evidence type="ECO:0000256" key="3">
    <source>
        <dbReference type="ARBA" id="ARBA00022475"/>
    </source>
</evidence>
<dbReference type="NCBIfam" id="TIGR01842">
    <property type="entry name" value="type_I_sec_PrtD"/>
    <property type="match status" value="1"/>
</dbReference>
<evidence type="ECO:0000256" key="4">
    <source>
        <dbReference type="ARBA" id="ARBA00022692"/>
    </source>
</evidence>
<keyword evidence="3" id="KW-1003">Cell membrane</keyword>
<feature type="transmembrane region" description="Helical" evidence="10">
    <location>
        <begin position="156"/>
        <end position="175"/>
    </location>
</feature>
<feature type="transmembrane region" description="Helical" evidence="10">
    <location>
        <begin position="244"/>
        <end position="262"/>
    </location>
</feature>